<proteinExistence type="predicted"/>
<reference evidence="2 3" key="1">
    <citation type="submission" date="2019-03" db="EMBL/GenBank/DDBJ databases">
        <title>Lake Tanganyika Metagenome-Assembled Genomes (MAGs).</title>
        <authorList>
            <person name="Tran P."/>
        </authorList>
    </citation>
    <scope>NUCLEOTIDE SEQUENCE [LARGE SCALE GENOMIC DNA]</scope>
    <source>
        <strain evidence="2">K_DeepCast_65m_m2_236</strain>
    </source>
</reference>
<dbReference type="Proteomes" id="UP000703893">
    <property type="component" value="Unassembled WGS sequence"/>
</dbReference>
<feature type="non-terminal residue" evidence="2">
    <location>
        <position position="245"/>
    </location>
</feature>
<dbReference type="Gene3D" id="2.60.40.10">
    <property type="entry name" value="Immunoglobulins"/>
    <property type="match status" value="1"/>
</dbReference>
<organism evidence="2 3">
    <name type="scientific">Candidatus Tanganyikabacteria bacterium</name>
    <dbReference type="NCBI Taxonomy" id="2961651"/>
    <lineage>
        <taxon>Bacteria</taxon>
        <taxon>Bacillati</taxon>
        <taxon>Candidatus Sericytochromatia</taxon>
        <taxon>Candidatus Tanganyikabacteria</taxon>
    </lineage>
</organism>
<feature type="signal peptide" evidence="1">
    <location>
        <begin position="1"/>
        <end position="20"/>
    </location>
</feature>
<gene>
    <name evidence="2" type="ORF">FJZ00_11015</name>
</gene>
<comment type="caution">
    <text evidence="2">The sequence shown here is derived from an EMBL/GenBank/DDBJ whole genome shotgun (WGS) entry which is preliminary data.</text>
</comment>
<feature type="chain" id="PRO_5037970212" description="Carboxypeptidase regulatory-like domain-containing protein" evidence="1">
    <location>
        <begin position="21"/>
        <end position="245"/>
    </location>
</feature>
<protein>
    <recommendedName>
        <fullName evidence="4">Carboxypeptidase regulatory-like domain-containing protein</fullName>
    </recommendedName>
</protein>
<name>A0A938BNZ6_9BACT</name>
<evidence type="ECO:0000313" key="2">
    <source>
        <dbReference type="EMBL" id="MBM3275675.1"/>
    </source>
</evidence>
<dbReference type="PROSITE" id="PS51257">
    <property type="entry name" value="PROKAR_LIPOPROTEIN"/>
    <property type="match status" value="1"/>
</dbReference>
<sequence length="245" mass="25662">MMRRFAPLFAGTLIAATACGVGTTPVSTSGSQVNPSLTQGAMRAPRLEPFTSVTRVHRSNVKTDDTDLMSGQVVAHAATRARLQREAVEKGARLVFGMRHRGGGVIAAPAKEHAVAERGGRAEGALSPESGTVPVTGTLIASTLAGAQAGVPNATVEIKGKGGQTVATTTTGADGTWKVNLDVKYQRIALSVRYVLANKLWRVGDYEWKGPEFTAGGGMDVGQSVMDPDQANGQAALIQEVFNRY</sequence>
<accession>A0A938BNZ6</accession>
<dbReference type="EMBL" id="VGJX01000673">
    <property type="protein sequence ID" value="MBM3275675.1"/>
    <property type="molecule type" value="Genomic_DNA"/>
</dbReference>
<evidence type="ECO:0000313" key="3">
    <source>
        <dbReference type="Proteomes" id="UP000703893"/>
    </source>
</evidence>
<evidence type="ECO:0000256" key="1">
    <source>
        <dbReference type="SAM" id="SignalP"/>
    </source>
</evidence>
<keyword evidence="1" id="KW-0732">Signal</keyword>
<evidence type="ECO:0008006" key="4">
    <source>
        <dbReference type="Google" id="ProtNLM"/>
    </source>
</evidence>
<dbReference type="AlphaFoldDB" id="A0A938BNZ6"/>
<dbReference type="InterPro" id="IPR013783">
    <property type="entry name" value="Ig-like_fold"/>
</dbReference>